<organism evidence="2 3">
    <name type="scientific">Flavobacterium cheongpyeongense</name>
    <dbReference type="NCBI Taxonomy" id="2212651"/>
    <lineage>
        <taxon>Bacteria</taxon>
        <taxon>Pseudomonadati</taxon>
        <taxon>Bacteroidota</taxon>
        <taxon>Flavobacteriia</taxon>
        <taxon>Flavobacteriales</taxon>
        <taxon>Flavobacteriaceae</taxon>
        <taxon>Flavobacterium</taxon>
    </lineage>
</organism>
<feature type="signal peptide" evidence="1">
    <location>
        <begin position="1"/>
        <end position="24"/>
    </location>
</feature>
<feature type="chain" id="PRO_5015978413" description="Secreted protein" evidence="1">
    <location>
        <begin position="25"/>
        <end position="88"/>
    </location>
</feature>
<reference evidence="2 3" key="1">
    <citation type="submission" date="2018-05" db="EMBL/GenBank/DDBJ databases">
        <title>Flavobacterium sp. strain IMCC34759, incomplete genome.</title>
        <authorList>
            <person name="Joung Y."/>
            <person name="Cho J."/>
        </authorList>
    </citation>
    <scope>NUCLEOTIDE SEQUENCE [LARGE SCALE GENOMIC DNA]</scope>
    <source>
        <strain evidence="2 3">IMCC34759</strain>
    </source>
</reference>
<comment type="caution">
    <text evidence="2">The sequence shown here is derived from an EMBL/GenBank/DDBJ whole genome shotgun (WGS) entry which is preliminary data.</text>
</comment>
<dbReference type="Proteomes" id="UP000247903">
    <property type="component" value="Unassembled WGS sequence"/>
</dbReference>
<name>A0A2V4BPK3_9FLAO</name>
<evidence type="ECO:0000313" key="2">
    <source>
        <dbReference type="EMBL" id="PXY40865.1"/>
    </source>
</evidence>
<keyword evidence="3" id="KW-1185">Reference proteome</keyword>
<dbReference type="RefSeq" id="WP_110306477.1">
    <property type="nucleotide sequence ID" value="NZ_QJHK01000007.1"/>
</dbReference>
<gene>
    <name evidence="2" type="ORF">DMB65_09800</name>
</gene>
<evidence type="ECO:0008006" key="4">
    <source>
        <dbReference type="Google" id="ProtNLM"/>
    </source>
</evidence>
<dbReference type="EMBL" id="QJHK01000007">
    <property type="protein sequence ID" value="PXY40865.1"/>
    <property type="molecule type" value="Genomic_DNA"/>
</dbReference>
<accession>A0A2V4BPK3</accession>
<evidence type="ECO:0000256" key="1">
    <source>
        <dbReference type="SAM" id="SignalP"/>
    </source>
</evidence>
<sequence length="88" mass="9360">MKTNFFKNMIPAAVVALGISGAFVTTSMQSASSMTAPRIGYTLDENDECDIEVNCNTTPNPICVSSTGSQAFGKNAQGNCDVQLYKQN</sequence>
<dbReference type="OrthoDB" id="1361249at2"/>
<evidence type="ECO:0000313" key="3">
    <source>
        <dbReference type="Proteomes" id="UP000247903"/>
    </source>
</evidence>
<protein>
    <recommendedName>
        <fullName evidence="4">Secreted protein</fullName>
    </recommendedName>
</protein>
<keyword evidence="1" id="KW-0732">Signal</keyword>
<dbReference type="AlphaFoldDB" id="A0A2V4BPK3"/>
<proteinExistence type="predicted"/>